<dbReference type="PROSITE" id="PS51677">
    <property type="entry name" value="NODB"/>
    <property type="match status" value="1"/>
</dbReference>
<dbReference type="InterPro" id="IPR011330">
    <property type="entry name" value="Glyco_hydro/deAcase_b/a-brl"/>
</dbReference>
<dbReference type="CDD" id="cd10917">
    <property type="entry name" value="CE4_NodB_like_6s_7s"/>
    <property type="match status" value="1"/>
</dbReference>
<dbReference type="OrthoDB" id="9812065at2"/>
<organism evidence="2 3">
    <name type="scientific">Paenibacillus crassostreae</name>
    <dbReference type="NCBI Taxonomy" id="1763538"/>
    <lineage>
        <taxon>Bacteria</taxon>
        <taxon>Bacillati</taxon>
        <taxon>Bacillota</taxon>
        <taxon>Bacilli</taxon>
        <taxon>Bacillales</taxon>
        <taxon>Paenibacillaceae</taxon>
        <taxon>Paenibacillus</taxon>
    </lineage>
</organism>
<dbReference type="PANTHER" id="PTHR10587">
    <property type="entry name" value="GLYCOSYL TRANSFERASE-RELATED"/>
    <property type="match status" value="1"/>
</dbReference>
<feature type="domain" description="NodB homology" evidence="1">
    <location>
        <begin position="227"/>
        <end position="402"/>
    </location>
</feature>
<dbReference type="SUPFAM" id="SSF88713">
    <property type="entry name" value="Glycoside hydrolase/deacetylase"/>
    <property type="match status" value="1"/>
</dbReference>
<sequence>MDKESGNHYIQVKFTFGQTYLLQWEVDSYTAEQIIAIYNQSDQRKYRLSLQSYSNPADNHYYSHLTEYDRENSNKMMFLCSESYKEKISSLKNLEHPDQLKLIFPVNLNTLQHVSKANKELFPFFTSRIAVLTVIMTICSFVYVPNYNTYISEKVFAKVTTVLESAEPSPLEPLVNLENTDSDILIPVEETTVSIPIPAVLTSEEPKLSEPPIVELDKLINFSVPSGYVALTFDDGPSMYTQDIAKVLQKYKVGGTFFFVGTQVKKFPDEVKLVDDYGFSIGNHSMTHPNLSSLSAAMQRSELEQTNQWIEDITSKPVLLFRPPYGSRDDRLTELTTTMNMKMILWNSDPEDWHNDSSQQTLNYITQTQSTGSIILLHESKETLKILPLIIEFLQKQQLQIANIK</sequence>
<evidence type="ECO:0000313" key="3">
    <source>
        <dbReference type="Proteomes" id="UP000077134"/>
    </source>
</evidence>
<dbReference type="Gene3D" id="3.20.20.370">
    <property type="entry name" value="Glycoside hydrolase/deacetylase"/>
    <property type="match status" value="1"/>
</dbReference>
<evidence type="ECO:0000313" key="2">
    <source>
        <dbReference type="EMBL" id="OAB77854.1"/>
    </source>
</evidence>
<dbReference type="InterPro" id="IPR002509">
    <property type="entry name" value="NODB_dom"/>
</dbReference>
<gene>
    <name evidence="2" type="ORF">PNBC_00380</name>
</gene>
<protein>
    <recommendedName>
        <fullName evidence="1">NodB homology domain-containing protein</fullName>
    </recommendedName>
</protein>
<dbReference type="STRING" id="1763538.LPB68_07300"/>
<accession>A0A167GSA1</accession>
<dbReference type="InterPro" id="IPR050248">
    <property type="entry name" value="Polysacc_deacetylase_ArnD"/>
</dbReference>
<dbReference type="GO" id="GO:0005975">
    <property type="term" value="P:carbohydrate metabolic process"/>
    <property type="evidence" value="ECO:0007669"/>
    <property type="project" value="InterPro"/>
</dbReference>
<dbReference type="AlphaFoldDB" id="A0A167GSA1"/>
<reference evidence="2 3" key="1">
    <citation type="submission" date="2016-02" db="EMBL/GenBank/DDBJ databases">
        <title>Paenibacillus sp. LPB0068, isolated from Crassostrea gigas.</title>
        <authorList>
            <person name="Shin S.-K."/>
            <person name="Yi H."/>
        </authorList>
    </citation>
    <scope>NUCLEOTIDE SEQUENCE [LARGE SCALE GENOMIC DNA]</scope>
    <source>
        <strain evidence="2 3">LPB0068</strain>
    </source>
</reference>
<proteinExistence type="predicted"/>
<name>A0A167GSA1_9BACL</name>
<keyword evidence="3" id="KW-1185">Reference proteome</keyword>
<evidence type="ECO:0000259" key="1">
    <source>
        <dbReference type="PROSITE" id="PS51677"/>
    </source>
</evidence>
<dbReference type="Proteomes" id="UP000077134">
    <property type="component" value="Unassembled WGS sequence"/>
</dbReference>
<dbReference type="RefSeq" id="WP_068654116.1">
    <property type="nucleotide sequence ID" value="NZ_CP017770.1"/>
</dbReference>
<dbReference type="KEGG" id="pcx:LPB68_07300"/>
<dbReference type="EMBL" id="LSFN01000001">
    <property type="protein sequence ID" value="OAB77854.1"/>
    <property type="molecule type" value="Genomic_DNA"/>
</dbReference>
<dbReference type="Pfam" id="PF01522">
    <property type="entry name" value="Polysacc_deac_1"/>
    <property type="match status" value="1"/>
</dbReference>
<dbReference type="GO" id="GO:0016810">
    <property type="term" value="F:hydrolase activity, acting on carbon-nitrogen (but not peptide) bonds"/>
    <property type="evidence" value="ECO:0007669"/>
    <property type="project" value="InterPro"/>
</dbReference>
<comment type="caution">
    <text evidence="2">The sequence shown here is derived from an EMBL/GenBank/DDBJ whole genome shotgun (WGS) entry which is preliminary data.</text>
</comment>